<accession>A0ABD2CX80</accession>
<name>A0ABD2CX80_VESMC</name>
<comment type="caution">
    <text evidence="1">The sequence shown here is derived from an EMBL/GenBank/DDBJ whole genome shotgun (WGS) entry which is preliminary data.</text>
</comment>
<proteinExistence type="predicted"/>
<dbReference type="Proteomes" id="UP001607303">
    <property type="component" value="Unassembled WGS sequence"/>
</dbReference>
<keyword evidence="2" id="KW-1185">Reference proteome</keyword>
<dbReference type="EMBL" id="JAYRBN010000026">
    <property type="protein sequence ID" value="KAL2749715.1"/>
    <property type="molecule type" value="Genomic_DNA"/>
</dbReference>
<reference evidence="1 2" key="1">
    <citation type="journal article" date="2024" name="Ann. Entomol. Soc. Am.">
        <title>Genomic analyses of the southern and eastern yellowjacket wasps (Hymenoptera: Vespidae) reveal evolutionary signatures of social life.</title>
        <authorList>
            <person name="Catto M.A."/>
            <person name="Caine P.B."/>
            <person name="Orr S.E."/>
            <person name="Hunt B.G."/>
            <person name="Goodisman M.A.D."/>
        </authorList>
    </citation>
    <scope>NUCLEOTIDE SEQUENCE [LARGE SCALE GENOMIC DNA]</scope>
    <source>
        <strain evidence="1">232</strain>
        <tissue evidence="1">Head and thorax</tissue>
    </source>
</reference>
<evidence type="ECO:0000313" key="2">
    <source>
        <dbReference type="Proteomes" id="UP001607303"/>
    </source>
</evidence>
<evidence type="ECO:0000313" key="1">
    <source>
        <dbReference type="EMBL" id="KAL2749715.1"/>
    </source>
</evidence>
<gene>
    <name evidence="1" type="ORF">V1477_001786</name>
</gene>
<sequence>MPTWSATLTQTLFVSLLGKTGIPVANVALRAYSAFSLWMCISVGGVRGTGFFSNIVFVVVAMMEGWSGTGGKEEKRRNALFGPSATGAVEPESEALKYRVGVNFLHSPFRPRYLQQVLEDAQCFNDGWAYEPTDNRAAGCPPGTLRGSGRLVSPSRASRRAVVFETGVFEKDRYLGYISYKAQREPTASRRLSGVRRASGRYCSTRKIYECQTRRSDTSLGSGKTYPTSKCKFFFLIYASLADKNISPAARWIQHFSFTLESLCSFRVVDRFEKRKNETVWIGQVSRELLGKEAAEDKFAGVSLGCGTGVETLRGEQNGPLTIVH</sequence>
<organism evidence="1 2">
    <name type="scientific">Vespula maculifrons</name>
    <name type="common">Eastern yellow jacket</name>
    <name type="synonym">Wasp</name>
    <dbReference type="NCBI Taxonomy" id="7453"/>
    <lineage>
        <taxon>Eukaryota</taxon>
        <taxon>Metazoa</taxon>
        <taxon>Ecdysozoa</taxon>
        <taxon>Arthropoda</taxon>
        <taxon>Hexapoda</taxon>
        <taxon>Insecta</taxon>
        <taxon>Pterygota</taxon>
        <taxon>Neoptera</taxon>
        <taxon>Endopterygota</taxon>
        <taxon>Hymenoptera</taxon>
        <taxon>Apocrita</taxon>
        <taxon>Aculeata</taxon>
        <taxon>Vespoidea</taxon>
        <taxon>Vespidae</taxon>
        <taxon>Vespinae</taxon>
        <taxon>Vespula</taxon>
    </lineage>
</organism>
<dbReference type="AlphaFoldDB" id="A0ABD2CX80"/>
<protein>
    <submittedName>
        <fullName evidence="1">Uncharacterized protein</fullName>
    </submittedName>
</protein>